<organism evidence="1 2">
    <name type="scientific">Dichomitus squalens</name>
    <dbReference type="NCBI Taxonomy" id="114155"/>
    <lineage>
        <taxon>Eukaryota</taxon>
        <taxon>Fungi</taxon>
        <taxon>Dikarya</taxon>
        <taxon>Basidiomycota</taxon>
        <taxon>Agaricomycotina</taxon>
        <taxon>Agaricomycetes</taxon>
        <taxon>Polyporales</taxon>
        <taxon>Polyporaceae</taxon>
        <taxon>Dichomitus</taxon>
    </lineage>
</organism>
<sequence>MQLQPNCAFLRYCIWMIAALDGAPHSHLLYTLAILIHMPTTGAWCPRRQYFTNRLLFFSLASSSVMRARMPPGYLRASYGQARGVCLLRGGRE</sequence>
<reference evidence="1 2" key="1">
    <citation type="submission" date="2019-01" db="EMBL/GenBank/DDBJ databases">
        <title>Draft genome sequences of three monokaryotic isolates of the white-rot basidiomycete fungus Dichomitus squalens.</title>
        <authorList>
            <consortium name="DOE Joint Genome Institute"/>
            <person name="Lopez S.C."/>
            <person name="Andreopoulos B."/>
            <person name="Pangilinan J."/>
            <person name="Lipzen A."/>
            <person name="Riley R."/>
            <person name="Ahrendt S."/>
            <person name="Ng V."/>
            <person name="Barry K."/>
            <person name="Daum C."/>
            <person name="Grigoriev I.V."/>
            <person name="Hilden K.S."/>
            <person name="Makela M.R."/>
            <person name="de Vries R.P."/>
        </authorList>
    </citation>
    <scope>NUCLEOTIDE SEQUENCE [LARGE SCALE GENOMIC DNA]</scope>
    <source>
        <strain evidence="1 2">CBS 464.89</strain>
    </source>
</reference>
<evidence type="ECO:0000313" key="2">
    <source>
        <dbReference type="Proteomes" id="UP000292082"/>
    </source>
</evidence>
<keyword evidence="2" id="KW-1185">Reference proteome</keyword>
<evidence type="ECO:0000313" key="1">
    <source>
        <dbReference type="EMBL" id="TBU61223.1"/>
    </source>
</evidence>
<dbReference type="AlphaFoldDB" id="A0A4Q9Q1Y0"/>
<gene>
    <name evidence="1" type="ORF">BD310DRAFT_921006</name>
</gene>
<proteinExistence type="predicted"/>
<dbReference type="Proteomes" id="UP000292082">
    <property type="component" value="Unassembled WGS sequence"/>
</dbReference>
<accession>A0A4Q9Q1Y0</accession>
<protein>
    <submittedName>
        <fullName evidence="1">Uncharacterized protein</fullName>
    </submittedName>
</protein>
<dbReference type="EMBL" id="ML145099">
    <property type="protein sequence ID" value="TBU61223.1"/>
    <property type="molecule type" value="Genomic_DNA"/>
</dbReference>
<name>A0A4Q9Q1Y0_9APHY</name>